<dbReference type="GO" id="GO:0005506">
    <property type="term" value="F:iron ion binding"/>
    <property type="evidence" value="ECO:0007669"/>
    <property type="project" value="InterPro"/>
</dbReference>
<dbReference type="CDD" id="cd12107">
    <property type="entry name" value="Hemerythrin"/>
    <property type="match status" value="1"/>
</dbReference>
<feature type="domain" description="Hemerythrin-like" evidence="5">
    <location>
        <begin position="19"/>
        <end position="119"/>
    </location>
</feature>
<organism evidence="6">
    <name type="scientific">Chaetozone sp. EP-2017</name>
    <dbReference type="NCBI Taxonomy" id="1964461"/>
    <lineage>
        <taxon>Eukaryota</taxon>
        <taxon>Metazoa</taxon>
        <taxon>Spiralia</taxon>
        <taxon>Lophotrochozoa</taxon>
        <taxon>Annelida</taxon>
        <taxon>Polychaeta</taxon>
        <taxon>Sedentaria</taxon>
        <taxon>Canalipalpata</taxon>
        <taxon>Terebellida</taxon>
        <taxon>Cirratuliformia</taxon>
        <taxon>Cirratulidae</taxon>
        <taxon>Chaetozone</taxon>
    </lineage>
</organism>
<evidence type="ECO:0000256" key="3">
    <source>
        <dbReference type="ARBA" id="ARBA00023004"/>
    </source>
</evidence>
<feature type="binding site" evidence="4">
    <location>
        <position position="108"/>
    </location>
    <ligand>
        <name>Fe cation</name>
        <dbReference type="ChEBI" id="CHEBI:24875"/>
        <label>2</label>
    </ligand>
</feature>
<feature type="binding site" evidence="4">
    <location>
        <position position="79"/>
    </location>
    <ligand>
        <name>Fe cation</name>
        <dbReference type="ChEBI" id="CHEBI:24875"/>
        <label>2</label>
    </ligand>
</feature>
<dbReference type="Gene3D" id="1.20.120.50">
    <property type="entry name" value="Hemerythrin-like"/>
    <property type="match status" value="1"/>
</dbReference>
<evidence type="ECO:0000256" key="2">
    <source>
        <dbReference type="ARBA" id="ARBA00022723"/>
    </source>
</evidence>
<feature type="binding site" evidence="4">
    <location>
        <position position="75"/>
    </location>
    <ligand>
        <name>Fe cation</name>
        <dbReference type="ChEBI" id="CHEBI:24875"/>
        <label>2</label>
    </ligand>
</feature>
<proteinExistence type="evidence at transcript level"/>
<comment type="similarity">
    <text evidence="1">Belongs to the hemerythrin family.</text>
</comment>
<feature type="binding site" evidence="4">
    <location>
        <position position="60"/>
    </location>
    <ligand>
        <name>Fe cation</name>
        <dbReference type="ChEBI" id="CHEBI:24875"/>
        <label>1</label>
    </ligand>
</feature>
<dbReference type="InterPro" id="IPR016131">
    <property type="entry name" value="Haemerythrin_Fe_BS"/>
</dbReference>
<sequence length="120" mass="13552">MGFTIPEPFAWDESFRVDYDVIDTEHKGLFTGIFDCAAAPADAGKLKSLVDLLNAHFSSEEGMMSKAKYPDFDGHKKMHENFMEKINSKSAPLDAGTLTFAKEWLVNHIKETDFKYKGKL</sequence>
<evidence type="ECO:0000256" key="1">
    <source>
        <dbReference type="ARBA" id="ARBA00010587"/>
    </source>
</evidence>
<feature type="binding site" evidence="4">
    <location>
        <position position="56"/>
    </location>
    <ligand>
        <name>Fe cation</name>
        <dbReference type="ChEBI" id="CHEBI:24875"/>
        <label>1</label>
    </ligand>
</feature>
<accession>A0A1S6QCI6</accession>
<keyword evidence="3 4" id="KW-0408">Iron</keyword>
<dbReference type="Pfam" id="PF01814">
    <property type="entry name" value="Hemerythrin"/>
    <property type="match status" value="1"/>
</dbReference>
<dbReference type="NCBIfam" id="TIGR00058">
    <property type="entry name" value="Hemerythrin"/>
    <property type="match status" value="1"/>
</dbReference>
<keyword evidence="2 4" id="KW-0479">Metal-binding</keyword>
<evidence type="ECO:0000259" key="5">
    <source>
        <dbReference type="Pfam" id="PF01814"/>
    </source>
</evidence>
<dbReference type="InterPro" id="IPR035938">
    <property type="entry name" value="Hemerythrin-like_sf"/>
</dbReference>
<dbReference type="PROSITE" id="PS00550">
    <property type="entry name" value="HEMERYTHRINS"/>
    <property type="match status" value="1"/>
</dbReference>
<reference evidence="6" key="1">
    <citation type="submission" date="2016-10" db="EMBL/GenBank/DDBJ databases">
        <title>Discovery and evolution of novel hemerythrin genes in annelid worms.</title>
        <authorList>
            <person name="Costa-Paiva E.M."/>
            <person name="Whelan N.V."/>
            <person name="Waits D.S."/>
            <person name="Santos S."/>
            <person name="Schrago C.G."/>
            <person name="Halanych K.M."/>
        </authorList>
    </citation>
    <scope>NUCLEOTIDE SEQUENCE</scope>
</reference>
<name>A0A1S6QCI6_9ANNE</name>
<feature type="binding site" evidence="4">
    <location>
        <position position="113"/>
    </location>
    <ligand>
        <name>Fe cation</name>
        <dbReference type="ChEBI" id="CHEBI:24875"/>
        <label>1</label>
    </ligand>
</feature>
<feature type="binding site" evidence="4">
    <location>
        <position position="26"/>
    </location>
    <ligand>
        <name>Fe cation</name>
        <dbReference type="ChEBI" id="CHEBI:24875"/>
        <label>1</label>
    </ligand>
</feature>
<dbReference type="InterPro" id="IPR050669">
    <property type="entry name" value="Hemerythrin"/>
</dbReference>
<evidence type="ECO:0000313" key="6">
    <source>
        <dbReference type="EMBL" id="AQV13611.1"/>
    </source>
</evidence>
<feature type="binding site" evidence="4">
    <location>
        <position position="113"/>
    </location>
    <ligand>
        <name>Fe cation</name>
        <dbReference type="ChEBI" id="CHEBI:24875"/>
        <label>2</label>
    </ligand>
</feature>
<dbReference type="InterPro" id="IPR002063">
    <property type="entry name" value="Haemerythrin"/>
</dbReference>
<dbReference type="NCBIfam" id="TIGR02481">
    <property type="entry name" value="hemeryth_dom"/>
    <property type="match status" value="1"/>
</dbReference>
<dbReference type="PIRSF" id="PIRSF002033">
    <property type="entry name" value="Hemerythrin"/>
    <property type="match status" value="1"/>
</dbReference>
<dbReference type="AlphaFoldDB" id="A0A1S6QCI6"/>
<protein>
    <submittedName>
        <fullName evidence="6">Hemerythrin</fullName>
    </submittedName>
</protein>
<evidence type="ECO:0000256" key="4">
    <source>
        <dbReference type="PIRSR" id="PIRSR002033-1"/>
    </source>
</evidence>
<dbReference type="EMBL" id="KY007313">
    <property type="protein sequence ID" value="AQV13611.1"/>
    <property type="molecule type" value="mRNA"/>
</dbReference>
<dbReference type="InterPro" id="IPR012312">
    <property type="entry name" value="Hemerythrin-like"/>
</dbReference>
<dbReference type="InterPro" id="IPR012827">
    <property type="entry name" value="Hemerythrin_metal-bd"/>
</dbReference>
<feature type="binding site" evidence="4">
    <location>
        <position position="60"/>
    </location>
    <ligand>
        <name>Fe cation</name>
        <dbReference type="ChEBI" id="CHEBI:24875"/>
        <label>2</label>
    </ligand>
</feature>
<dbReference type="PRINTS" id="PR00186">
    <property type="entry name" value="HEMERYTHRIN"/>
</dbReference>
<dbReference type="PANTHER" id="PTHR37164:SF1">
    <property type="entry name" value="BACTERIOHEMERYTHRIN"/>
    <property type="match status" value="1"/>
</dbReference>
<dbReference type="PANTHER" id="PTHR37164">
    <property type="entry name" value="BACTERIOHEMERYTHRIN"/>
    <property type="match status" value="1"/>
</dbReference>
<dbReference type="SUPFAM" id="SSF47188">
    <property type="entry name" value="Hemerythrin-like"/>
    <property type="match status" value="1"/>
</dbReference>